<gene>
    <name evidence="1" type="ORF">TJEJU_2146</name>
</gene>
<evidence type="ECO:0000313" key="1">
    <source>
        <dbReference type="EMBL" id="SNR15840.1"/>
    </source>
</evidence>
<dbReference type="KEGG" id="tje:TJEJU_2146"/>
<evidence type="ECO:0000313" key="2">
    <source>
        <dbReference type="Proteomes" id="UP000215214"/>
    </source>
</evidence>
<dbReference type="EMBL" id="LT899436">
    <property type="protein sequence ID" value="SNR15840.1"/>
    <property type="molecule type" value="Genomic_DNA"/>
</dbReference>
<sequence length="70" mass="8365">MYKAEQHIISTKNNYILVQYNTNNRNNMKQYPQHNTANHLGFRLPECCSLFSESDLDFSYKKEIDYESIL</sequence>
<keyword evidence="2" id="KW-1185">Reference proteome</keyword>
<dbReference type="AlphaFoldDB" id="A0A238UBP5"/>
<dbReference type="Proteomes" id="UP000215214">
    <property type="component" value="Chromosome TJEJU"/>
</dbReference>
<protein>
    <submittedName>
        <fullName evidence="1">Uncharacterized protein</fullName>
    </submittedName>
</protein>
<proteinExistence type="predicted"/>
<organism evidence="1 2">
    <name type="scientific">Tenacibaculum jejuense</name>
    <dbReference type="NCBI Taxonomy" id="584609"/>
    <lineage>
        <taxon>Bacteria</taxon>
        <taxon>Pseudomonadati</taxon>
        <taxon>Bacteroidota</taxon>
        <taxon>Flavobacteriia</taxon>
        <taxon>Flavobacteriales</taxon>
        <taxon>Flavobacteriaceae</taxon>
        <taxon>Tenacibaculum</taxon>
    </lineage>
</organism>
<reference evidence="1 2" key="1">
    <citation type="submission" date="2017-07" db="EMBL/GenBank/DDBJ databases">
        <authorList>
            <person name="Sun Z.S."/>
            <person name="Albrecht U."/>
            <person name="Echele G."/>
            <person name="Lee C.C."/>
        </authorList>
    </citation>
    <scope>NUCLEOTIDE SEQUENCE [LARGE SCALE GENOMIC DNA]</scope>
    <source>
        <strain evidence="2">type strain: KCTC 22618</strain>
    </source>
</reference>
<accession>A0A238UBP5</accession>
<name>A0A238UBP5_9FLAO</name>